<dbReference type="EMBL" id="QSFS01000016">
    <property type="protein sequence ID" value="RHA67054.1"/>
    <property type="molecule type" value="Genomic_DNA"/>
</dbReference>
<evidence type="ECO:0000313" key="2">
    <source>
        <dbReference type="EMBL" id="RGS70411.1"/>
    </source>
</evidence>
<organism evidence="2 7">
    <name type="scientific">Dorea formicigenerans</name>
    <dbReference type="NCBI Taxonomy" id="39486"/>
    <lineage>
        <taxon>Bacteria</taxon>
        <taxon>Bacillati</taxon>
        <taxon>Bacillota</taxon>
        <taxon>Clostridia</taxon>
        <taxon>Lachnospirales</taxon>
        <taxon>Lachnospiraceae</taxon>
        <taxon>Dorea</taxon>
    </lineage>
</organism>
<dbReference type="Gene3D" id="3.30.420.380">
    <property type="match status" value="1"/>
</dbReference>
<evidence type="ECO:0000313" key="3">
    <source>
        <dbReference type="EMBL" id="RGT07422.1"/>
    </source>
</evidence>
<name>A0A412KPB6_9FIRM</name>
<evidence type="ECO:0000256" key="1">
    <source>
        <dbReference type="SAM" id="Coils"/>
    </source>
</evidence>
<evidence type="ECO:0000313" key="6">
    <source>
        <dbReference type="Proteomes" id="UP000285642"/>
    </source>
</evidence>
<protein>
    <submittedName>
        <fullName evidence="2">Uncharacterized protein</fullName>
    </submittedName>
</protein>
<evidence type="ECO:0000313" key="7">
    <source>
        <dbReference type="Proteomes" id="UP000285981"/>
    </source>
</evidence>
<comment type="caution">
    <text evidence="2">The sequence shown here is derived from an EMBL/GenBank/DDBJ whole genome shotgun (WGS) entry which is preliminary data.</text>
</comment>
<accession>A0A412KPB6</accession>
<feature type="coiled-coil region" evidence="1">
    <location>
        <begin position="351"/>
        <end position="381"/>
    </location>
</feature>
<dbReference type="AlphaFoldDB" id="A0A412KPB6"/>
<reference evidence="5 6" key="1">
    <citation type="submission" date="2018-08" db="EMBL/GenBank/DDBJ databases">
        <title>A genome reference for cultivated species of the human gut microbiota.</title>
        <authorList>
            <person name="Zou Y."/>
            <person name="Xue W."/>
            <person name="Luo G."/>
        </authorList>
    </citation>
    <scope>NUCLEOTIDE SEQUENCE [LARGE SCALE GENOMIC DNA]</scope>
    <source>
        <strain evidence="3 5">AF19-4AC</strain>
        <strain evidence="2 7">AF21-25</strain>
        <strain evidence="4 6">AM42-8</strain>
    </source>
</reference>
<dbReference type="Proteomes" id="UP000285642">
    <property type="component" value="Unassembled WGS sequence"/>
</dbReference>
<keyword evidence="1" id="KW-0175">Coiled coil</keyword>
<evidence type="ECO:0000313" key="5">
    <source>
        <dbReference type="Proteomes" id="UP000283630"/>
    </source>
</evidence>
<proteinExistence type="predicted"/>
<dbReference type="Proteomes" id="UP000285981">
    <property type="component" value="Unassembled WGS sequence"/>
</dbReference>
<dbReference type="Proteomes" id="UP000283630">
    <property type="component" value="Unassembled WGS sequence"/>
</dbReference>
<evidence type="ECO:0000313" key="4">
    <source>
        <dbReference type="EMBL" id="RHA67054.1"/>
    </source>
</evidence>
<sequence length="476" mass="52887">MSDTVIVLQEECILAASGKAGRRPRISRTDMIPTEVHTDPFEQWKRALLAYKAKEHPGSVKLVLPSNYSSTRISQIPFATGKQLTKMAEHVVSESAAEGIVDYGITYADKKQGVTVCCASVEENICNRLLAMCEEIKLPVRAITVPMEAYLKGLSQLKTYANKTAIFLFFEDSGVTSILYKNGVYLYSTRSRIFSERGTLDFGTEIVRNISGIVQFYATTTSGIPITDIYYAGCMEDDFEVCLNGIHMMNLQAALLQVDAVYETQGNPEDWLVCAGALVDDKTKQVNLYQKWKKSGGMDKVVEKESFVKHIVPPVLTLAVCMALFGAVSVWNLLESKKIDDINDWINDSQIQQQYQEADEVMKESERLVEQKQQVEQMKQNLATYPDLDADIIARIVDVSGSNMNVEVKSMDAETGLLTFHAVSSAVIDIPGYVNKLTQTGLFSSVDYSGYQYQNGEYTLDLSCILKAIDAGGDKE</sequence>
<dbReference type="RefSeq" id="WP_118145765.1">
    <property type="nucleotide sequence ID" value="NZ_QRWH01000014.1"/>
</dbReference>
<dbReference type="EMBL" id="QRVU01000032">
    <property type="protein sequence ID" value="RGS70411.1"/>
    <property type="molecule type" value="Genomic_DNA"/>
</dbReference>
<gene>
    <name evidence="4" type="ORF">DW924_13110</name>
    <name evidence="3" type="ORF">DWX53_12500</name>
    <name evidence="2" type="ORF">DWX78_07750</name>
</gene>
<dbReference type="EMBL" id="QRWH01000014">
    <property type="protein sequence ID" value="RGT07422.1"/>
    <property type="molecule type" value="Genomic_DNA"/>
</dbReference>